<evidence type="ECO:0000313" key="2">
    <source>
        <dbReference type="EMBL" id="AHL23717.1"/>
    </source>
</evidence>
<evidence type="ECO:0000313" key="3">
    <source>
        <dbReference type="Proteomes" id="UP000019434"/>
    </source>
</evidence>
<keyword evidence="1" id="KW-1133">Transmembrane helix</keyword>
<dbReference type="EMBL" id="CP007264">
    <property type="protein sequence ID" value="AHL23717.1"/>
    <property type="molecule type" value="Genomic_DNA"/>
</dbReference>
<gene>
    <name evidence="2" type="ORF">BD01_2121</name>
</gene>
<dbReference type="HOGENOM" id="CLU_632569_0_0_2"/>
<keyword evidence="1" id="KW-0472">Membrane</keyword>
<proteinExistence type="predicted"/>
<sequence>MGLGTGVAKVFAIFLVTFLLLANLVAPPEVKLNSPSGPERFLVVPIKFIQYRLGHGENYSVESPYSPFDFKLGEPRDKVPVWTFNARALLSDVDGEYVENYVDETVETARGWVTHAGYAPTPELLRGTAFMVMWSRGRLYENIGGTHLPSRTISSGGDCDDWTMVRWAIIRRINEEAGIRALYFFVEVTGEVSSHAFLAVYYPSTGDWELYDWFAVRKLFVVLYGSCPHCVARPIKFPDLKTALTAYYLGARGTIYWGDVLAKYGRVNAYLLPTEHDPHVYPLEFETLSGIRYFSPTKSDLERARRIVELAWANVTAGGSGENGTYVVSVLFNGREVSSLRLSPHNGGLWVSLNVEGLSGEVTITAYGGYFSLVNSTEVVLREWEKPGMIGDFLAFGRAGVLLKSPKLTLLVSPKDFLRIVLEDKRGNRLSVFVSRV</sequence>
<organism evidence="2 3">
    <name type="scientific">Thermococcus nautili</name>
    <dbReference type="NCBI Taxonomy" id="195522"/>
    <lineage>
        <taxon>Archaea</taxon>
        <taxon>Methanobacteriati</taxon>
        <taxon>Methanobacteriota</taxon>
        <taxon>Thermococci</taxon>
        <taxon>Thermococcales</taxon>
        <taxon>Thermococcaceae</taxon>
        <taxon>Thermococcus</taxon>
    </lineage>
</organism>
<dbReference type="Proteomes" id="UP000019434">
    <property type="component" value="Chromosome"/>
</dbReference>
<dbReference type="eggNOG" id="arCOG14734">
    <property type="taxonomic scope" value="Archaea"/>
</dbReference>
<dbReference type="KEGG" id="tnu:BD01_2121"/>
<evidence type="ECO:0008006" key="4">
    <source>
        <dbReference type="Google" id="ProtNLM"/>
    </source>
</evidence>
<dbReference type="RefSeq" id="WP_051482211.1">
    <property type="nucleotide sequence ID" value="NZ_CP007264.1"/>
</dbReference>
<evidence type="ECO:0000256" key="1">
    <source>
        <dbReference type="SAM" id="Phobius"/>
    </source>
</evidence>
<dbReference type="OrthoDB" id="102319at2157"/>
<name>W8NX17_9EURY</name>
<dbReference type="GeneID" id="82170192"/>
<reference evidence="2 3" key="1">
    <citation type="submission" date="2014-02" db="EMBL/GenBank/DDBJ databases">
        <title>Genome Sequence of an Hyperthermophilic Archaeon, Thermococcus nautili 30-1, producing viral vesicles.</title>
        <authorList>
            <person name="Oberto J."/>
            <person name="Gaudin M."/>
            <person name="Cossu M."/>
            <person name="Gorlas A."/>
            <person name="Slesarev A."/>
            <person name="Marguet E."/>
            <person name="Forterre P."/>
        </authorList>
    </citation>
    <scope>NUCLEOTIDE SEQUENCE [LARGE SCALE GENOMIC DNA]</scope>
    <source>
        <strain evidence="2 3">30-1</strain>
    </source>
</reference>
<keyword evidence="3" id="KW-1185">Reference proteome</keyword>
<feature type="transmembrane region" description="Helical" evidence="1">
    <location>
        <begin position="6"/>
        <end position="26"/>
    </location>
</feature>
<accession>W8NX17</accession>
<protein>
    <recommendedName>
        <fullName evidence="4">Transglutaminase-like domain-containing protein</fullName>
    </recommendedName>
</protein>
<dbReference type="AlphaFoldDB" id="W8NX17"/>
<keyword evidence="1" id="KW-0812">Transmembrane</keyword>